<feature type="region of interest" description="Disordered" evidence="1">
    <location>
        <begin position="159"/>
        <end position="202"/>
    </location>
</feature>
<gene>
    <name evidence="4" type="ORF">C1877_04610</name>
</gene>
<dbReference type="Pfam" id="PF14478">
    <property type="entry name" value="DUF4430"/>
    <property type="match status" value="1"/>
</dbReference>
<feature type="transmembrane region" description="Helical" evidence="2">
    <location>
        <begin position="120"/>
        <end position="141"/>
    </location>
</feature>
<feature type="compositionally biased region" description="Low complexity" evidence="1">
    <location>
        <begin position="77"/>
        <end position="94"/>
    </location>
</feature>
<feature type="domain" description="Transcobalamin-like C-terminal" evidence="3">
    <location>
        <begin position="255"/>
        <end position="325"/>
    </location>
</feature>
<evidence type="ECO:0000256" key="2">
    <source>
        <dbReference type="SAM" id="Phobius"/>
    </source>
</evidence>
<reference evidence="4 5" key="1">
    <citation type="journal article" date="2018" name="Elife">
        <title>Discovery and characterization of a prevalent human gut bacterial enzyme sufficient for the inactivation of a family of plant toxins.</title>
        <authorList>
            <person name="Koppel N."/>
            <person name="Bisanz J.E."/>
            <person name="Pandelia M.E."/>
            <person name="Turnbaugh P.J."/>
            <person name="Balskus E.P."/>
        </authorList>
    </citation>
    <scope>NUCLEOTIDE SEQUENCE [LARGE SCALE GENOMIC DNA]</scope>
    <source>
        <strain evidence="4 5">3C</strain>
    </source>
</reference>
<feature type="compositionally biased region" description="Low complexity" evidence="1">
    <location>
        <begin position="53"/>
        <end position="66"/>
    </location>
</feature>
<protein>
    <recommendedName>
        <fullName evidence="3">Transcobalamin-like C-terminal domain-containing protein</fullName>
    </recommendedName>
</protein>
<evidence type="ECO:0000313" key="4">
    <source>
        <dbReference type="EMBL" id="RDB66463.1"/>
    </source>
</evidence>
<evidence type="ECO:0000313" key="5">
    <source>
        <dbReference type="Proteomes" id="UP000254000"/>
    </source>
</evidence>
<feature type="compositionally biased region" description="Basic residues" evidence="1">
    <location>
        <begin position="1"/>
        <end position="11"/>
    </location>
</feature>
<feature type="compositionally biased region" description="Basic and acidic residues" evidence="1">
    <location>
        <begin position="32"/>
        <end position="52"/>
    </location>
</feature>
<feature type="compositionally biased region" description="Basic and acidic residues" evidence="1">
    <location>
        <begin position="97"/>
        <end position="107"/>
    </location>
</feature>
<dbReference type="OrthoDB" id="9004184at2"/>
<dbReference type="Gene3D" id="2.170.130.30">
    <property type="match status" value="1"/>
</dbReference>
<keyword evidence="2" id="KW-0472">Membrane</keyword>
<proteinExistence type="predicted"/>
<keyword evidence="2" id="KW-1133">Transmembrane helix</keyword>
<evidence type="ECO:0000256" key="1">
    <source>
        <dbReference type="SAM" id="MobiDB-lite"/>
    </source>
</evidence>
<dbReference type="Proteomes" id="UP000254000">
    <property type="component" value="Unassembled WGS sequence"/>
</dbReference>
<feature type="region of interest" description="Disordered" evidence="1">
    <location>
        <begin position="1"/>
        <end position="107"/>
    </location>
</feature>
<feature type="compositionally biased region" description="Low complexity" evidence="1">
    <location>
        <begin position="22"/>
        <end position="31"/>
    </location>
</feature>
<dbReference type="InterPro" id="IPR027954">
    <property type="entry name" value="Transcobalamin-like_C"/>
</dbReference>
<organism evidence="4 5">
    <name type="scientific">Gordonibacter pamelaeae</name>
    <dbReference type="NCBI Taxonomy" id="471189"/>
    <lineage>
        <taxon>Bacteria</taxon>
        <taxon>Bacillati</taxon>
        <taxon>Actinomycetota</taxon>
        <taxon>Coriobacteriia</taxon>
        <taxon>Eggerthellales</taxon>
        <taxon>Eggerthellaceae</taxon>
        <taxon>Gordonibacter</taxon>
    </lineage>
</organism>
<dbReference type="EMBL" id="PPTS01000002">
    <property type="protein sequence ID" value="RDB66463.1"/>
    <property type="molecule type" value="Genomic_DNA"/>
</dbReference>
<accession>A0A369M3Z5</accession>
<dbReference type="AlphaFoldDB" id="A0A369M3Z5"/>
<keyword evidence="2" id="KW-0812">Transmembrane</keyword>
<sequence length="327" mass="32449">MGRRRHRRGRRGLGGCRRIRVAGSSAAGRPGAAREGKELAMAEGNKPDERIAPRAPRAAGEAAAPFEGRDESSCTCGGETEGAPAPCEEAAAPARPDGAEGHAVEAPRAKRAPLSAAQKAGVGVAAALSVALIAVSAYFVAAPAAEGSRAGDLLATTQEAEPSAPADEPVADDPQPAEEPGGADAAATGDAAGEGSSGPAAEAVPFESGAASAGTVSPPSAAPAQPATVTVSVSVDSSAADGRVSGGANPTFEQGATVYDALMACGLSVNASSTPLGIYVSAIGGLAEKEYPGESGWKFSVNGEVIMRACDSVVLQDGDVVRWFYVR</sequence>
<evidence type="ECO:0000259" key="3">
    <source>
        <dbReference type="Pfam" id="PF14478"/>
    </source>
</evidence>
<comment type="caution">
    <text evidence="4">The sequence shown here is derived from an EMBL/GenBank/DDBJ whole genome shotgun (WGS) entry which is preliminary data.</text>
</comment>
<keyword evidence="5" id="KW-1185">Reference proteome</keyword>
<feature type="compositionally biased region" description="Low complexity" evidence="1">
    <location>
        <begin position="178"/>
        <end position="202"/>
    </location>
</feature>
<name>A0A369M3Z5_9ACTN</name>